<evidence type="ECO:0008006" key="4">
    <source>
        <dbReference type="Google" id="ProtNLM"/>
    </source>
</evidence>
<accession>B8C1Y1</accession>
<keyword evidence="3" id="KW-1185">Reference proteome</keyword>
<dbReference type="InterPro" id="IPR017380">
    <property type="entry name" value="Hist_AcTrfase_B-typ_cat-su"/>
</dbReference>
<feature type="compositionally biased region" description="Polar residues" evidence="1">
    <location>
        <begin position="293"/>
        <end position="307"/>
    </location>
</feature>
<dbReference type="PANTHER" id="PTHR12046">
    <property type="entry name" value="HISTONE ACETYLTRANSFERASE TYPE B CATALYTIC SUBUNIT"/>
    <property type="match status" value="1"/>
</dbReference>
<dbReference type="PaxDb" id="35128-Thaps22580"/>
<organism evidence="2 3">
    <name type="scientific">Thalassiosira pseudonana</name>
    <name type="common">Marine diatom</name>
    <name type="synonym">Cyclotella nana</name>
    <dbReference type="NCBI Taxonomy" id="35128"/>
    <lineage>
        <taxon>Eukaryota</taxon>
        <taxon>Sar</taxon>
        <taxon>Stramenopiles</taxon>
        <taxon>Ochrophyta</taxon>
        <taxon>Bacillariophyta</taxon>
        <taxon>Coscinodiscophyceae</taxon>
        <taxon>Thalassiosirophycidae</taxon>
        <taxon>Thalassiosirales</taxon>
        <taxon>Thalassiosiraceae</taxon>
        <taxon>Thalassiosira</taxon>
    </lineage>
</organism>
<dbReference type="SUPFAM" id="SSF55729">
    <property type="entry name" value="Acyl-CoA N-acyltransferases (Nat)"/>
    <property type="match status" value="1"/>
</dbReference>
<reference evidence="2 3" key="2">
    <citation type="journal article" date="2008" name="Nature">
        <title>The Phaeodactylum genome reveals the evolutionary history of diatom genomes.</title>
        <authorList>
            <person name="Bowler C."/>
            <person name="Allen A.E."/>
            <person name="Badger J.H."/>
            <person name="Grimwood J."/>
            <person name="Jabbari K."/>
            <person name="Kuo A."/>
            <person name="Maheswari U."/>
            <person name="Martens C."/>
            <person name="Maumus F."/>
            <person name="Otillar R.P."/>
            <person name="Rayko E."/>
            <person name="Salamov A."/>
            <person name="Vandepoele K."/>
            <person name="Beszteri B."/>
            <person name="Gruber A."/>
            <person name="Heijde M."/>
            <person name="Katinka M."/>
            <person name="Mock T."/>
            <person name="Valentin K."/>
            <person name="Verret F."/>
            <person name="Berges J.A."/>
            <person name="Brownlee C."/>
            <person name="Cadoret J.P."/>
            <person name="Chiovitti A."/>
            <person name="Choi C.J."/>
            <person name="Coesel S."/>
            <person name="De Martino A."/>
            <person name="Detter J.C."/>
            <person name="Durkin C."/>
            <person name="Falciatore A."/>
            <person name="Fournet J."/>
            <person name="Haruta M."/>
            <person name="Huysman M.J."/>
            <person name="Jenkins B.D."/>
            <person name="Jiroutova K."/>
            <person name="Jorgensen R.E."/>
            <person name="Joubert Y."/>
            <person name="Kaplan A."/>
            <person name="Kroger N."/>
            <person name="Kroth P.G."/>
            <person name="La Roche J."/>
            <person name="Lindquist E."/>
            <person name="Lommer M."/>
            <person name="Martin-Jezequel V."/>
            <person name="Lopez P.J."/>
            <person name="Lucas S."/>
            <person name="Mangogna M."/>
            <person name="McGinnis K."/>
            <person name="Medlin L.K."/>
            <person name="Montsant A."/>
            <person name="Oudot-Le Secq M.P."/>
            <person name="Napoli C."/>
            <person name="Obornik M."/>
            <person name="Parker M.S."/>
            <person name="Petit J.L."/>
            <person name="Porcel B.M."/>
            <person name="Poulsen N."/>
            <person name="Robison M."/>
            <person name="Rychlewski L."/>
            <person name="Rynearson T.A."/>
            <person name="Schmutz J."/>
            <person name="Shapiro H."/>
            <person name="Siaut M."/>
            <person name="Stanley M."/>
            <person name="Sussman M.R."/>
            <person name="Taylor A.R."/>
            <person name="Vardi A."/>
            <person name="von Dassow P."/>
            <person name="Vyverman W."/>
            <person name="Willis A."/>
            <person name="Wyrwicz L.S."/>
            <person name="Rokhsar D.S."/>
            <person name="Weissenbach J."/>
            <person name="Armbrust E.V."/>
            <person name="Green B.R."/>
            <person name="Van de Peer Y."/>
            <person name="Grigoriev I.V."/>
        </authorList>
    </citation>
    <scope>NUCLEOTIDE SEQUENCE [LARGE SCALE GENOMIC DNA]</scope>
    <source>
        <strain evidence="2 3">CCMP1335</strain>
    </source>
</reference>
<dbReference type="GO" id="GO:0000781">
    <property type="term" value="C:chromosome, telomeric region"/>
    <property type="evidence" value="ECO:0007669"/>
    <property type="project" value="GOC"/>
</dbReference>
<evidence type="ECO:0000313" key="2">
    <source>
        <dbReference type="EMBL" id="EED92297.1"/>
    </source>
</evidence>
<dbReference type="GO" id="GO:0010485">
    <property type="term" value="F:histone H4 acetyltransferase activity"/>
    <property type="evidence" value="ECO:0000318"/>
    <property type="project" value="GO_Central"/>
</dbReference>
<dbReference type="AlphaFoldDB" id="B8C1Y1"/>
<sequence>MMSTRASERSLCYHQAIHCVPSKSRDSSNRRFIRERQRRPHPDAALIIAFPPSVQQRSRREMAGKSERGEHLSFASVKKQPILDEDDEEEQQQLYAGMSSAAACIVLELPRGPPSSSESSSKSCIKITNKKRRTQRQKSGIRCNNTPSVEQINACLFTTSQSCHRFKPVYTHQFFPNEKMRGYRPTEQALLEAKAVFDQVNGEEHSSFDHHGAARYTLSIQVRLSPSCRRSCLVVRVMKIQRPMSIIARTLLSRQSSNVHSEVSCDEIDEDGEGTDEEYELTSFNSRKRRRNSGSCSQLKEFQPQTRRSGRLKNGTAVTSNGRRRSQRGRVQLKRAVYARDESENDDTNQQQKKQRQRKVTTPMSIRRSSRKSTSPFKKPRGAATVGGGTSLTNSHSLHSRRALFSVNESPTTSVGDAKTCAQVRQSRRLQSKHHSADESGHDTDVDFSSDASLSTSVPTSTGDPKLDNISRIRIDTVVKYMSRGLPGVGDVLIMDGDSCSVGGEEGIYKSLSESVESIDDIDNDYLDEPVGETFIEYTRKKTIMSLQGSGFVPCQLDSSDEQGEAEFVLTLADMRSNKKAREYHDEVEKLAPWFIEVADCVDMGSSKGIEEDDGGHWKVMYLFEKHQSSSSSSRYSLAGYMTFLYTEKQKQKTKMVVCQALLLPPYQRSGHGTDMLRSAYALAHGECVTQNISEPVDEINVESPAPAFVALRDRIDFSIIKSKIEKEYHSQKQPPIPHHYIQPLEPHSLGVEADTKAFTVLPNRVLNNVSSVMKITPRQVQVAFEIWKLGELEKCIKNAASSSVSTLALNKSISLMEGHYKAMVKKSLLKTLRENETDEIFGTLSIDEQMERLEAHFSNTIVHYQSILRSVSRDEEREEHHC</sequence>
<feature type="region of interest" description="Disordered" evidence="1">
    <location>
        <begin position="53"/>
        <end position="91"/>
    </location>
</feature>
<dbReference type="eggNOG" id="KOG2696">
    <property type="taxonomic scope" value="Eukaryota"/>
</dbReference>
<name>B8C1Y1_THAPS</name>
<feature type="compositionally biased region" description="Basic and acidic residues" evidence="1">
    <location>
        <begin position="435"/>
        <end position="445"/>
    </location>
</feature>
<protein>
    <recommendedName>
        <fullName evidence="4">Histone acetyltransferase</fullName>
    </recommendedName>
</protein>
<dbReference type="GeneID" id="7449665"/>
<feature type="compositionally biased region" description="Basic residues" evidence="1">
    <location>
        <begin position="322"/>
        <end position="333"/>
    </location>
</feature>
<feature type="region of interest" description="Disordered" evidence="1">
    <location>
        <begin position="263"/>
        <end position="466"/>
    </location>
</feature>
<gene>
    <name evidence="2" type="ORF">THAPSDRAFT_22580</name>
</gene>
<dbReference type="RefSeq" id="XP_002290545.1">
    <property type="nucleotide sequence ID" value="XM_002290509.1"/>
</dbReference>
<dbReference type="GO" id="GO:0031509">
    <property type="term" value="P:subtelomeric heterochromatin formation"/>
    <property type="evidence" value="ECO:0007669"/>
    <property type="project" value="InterPro"/>
</dbReference>
<dbReference type="Gene3D" id="3.40.630.30">
    <property type="match status" value="1"/>
</dbReference>
<evidence type="ECO:0000313" key="3">
    <source>
        <dbReference type="Proteomes" id="UP000001449"/>
    </source>
</evidence>
<feature type="compositionally biased region" description="Basic and acidic residues" evidence="1">
    <location>
        <begin position="58"/>
        <end position="71"/>
    </location>
</feature>
<proteinExistence type="predicted"/>
<dbReference type="InParanoid" id="B8C1Y1"/>
<feature type="region of interest" description="Disordered" evidence="1">
    <location>
        <begin position="111"/>
        <end position="142"/>
    </location>
</feature>
<dbReference type="GO" id="GO:0005634">
    <property type="term" value="C:nucleus"/>
    <property type="evidence" value="ECO:0007669"/>
    <property type="project" value="InterPro"/>
</dbReference>
<dbReference type="KEGG" id="tps:THAPSDRAFT_22580"/>
<dbReference type="InterPro" id="IPR016181">
    <property type="entry name" value="Acyl_CoA_acyltransferase"/>
</dbReference>
<dbReference type="EMBL" id="CM000642">
    <property type="protein sequence ID" value="EED92297.1"/>
    <property type="molecule type" value="Genomic_DNA"/>
</dbReference>
<dbReference type="HOGENOM" id="CLU_326416_0_0_1"/>
<feature type="compositionally biased region" description="Acidic residues" evidence="1">
    <location>
        <begin position="264"/>
        <end position="280"/>
    </location>
</feature>
<feature type="compositionally biased region" description="Polar residues" evidence="1">
    <location>
        <begin position="450"/>
        <end position="463"/>
    </location>
</feature>
<evidence type="ECO:0000256" key="1">
    <source>
        <dbReference type="SAM" id="MobiDB-lite"/>
    </source>
</evidence>
<reference evidence="2 3" key="1">
    <citation type="journal article" date="2004" name="Science">
        <title>The genome of the diatom Thalassiosira pseudonana: ecology, evolution, and metabolism.</title>
        <authorList>
            <person name="Armbrust E.V."/>
            <person name="Berges J.A."/>
            <person name="Bowler C."/>
            <person name="Green B.R."/>
            <person name="Martinez D."/>
            <person name="Putnam N.H."/>
            <person name="Zhou S."/>
            <person name="Allen A.E."/>
            <person name="Apt K.E."/>
            <person name="Bechner M."/>
            <person name="Brzezinski M.A."/>
            <person name="Chaal B.K."/>
            <person name="Chiovitti A."/>
            <person name="Davis A.K."/>
            <person name="Demarest M.S."/>
            <person name="Detter J.C."/>
            <person name="Glavina T."/>
            <person name="Goodstein D."/>
            <person name="Hadi M.Z."/>
            <person name="Hellsten U."/>
            <person name="Hildebrand M."/>
            <person name="Jenkins B.D."/>
            <person name="Jurka J."/>
            <person name="Kapitonov V.V."/>
            <person name="Kroger N."/>
            <person name="Lau W.W."/>
            <person name="Lane T.W."/>
            <person name="Larimer F.W."/>
            <person name="Lippmeier J.C."/>
            <person name="Lucas S."/>
            <person name="Medina M."/>
            <person name="Montsant A."/>
            <person name="Obornik M."/>
            <person name="Parker M.S."/>
            <person name="Palenik B."/>
            <person name="Pazour G.J."/>
            <person name="Richardson P.M."/>
            <person name="Rynearson T.A."/>
            <person name="Saito M.A."/>
            <person name="Schwartz D.C."/>
            <person name="Thamatrakoln K."/>
            <person name="Valentin K."/>
            <person name="Vardi A."/>
            <person name="Wilkerson F.P."/>
            <person name="Rokhsar D.S."/>
        </authorList>
    </citation>
    <scope>NUCLEOTIDE SEQUENCE [LARGE SCALE GENOMIC DNA]</scope>
    <source>
        <strain evidence="2 3">CCMP1335</strain>
    </source>
</reference>
<dbReference type="Proteomes" id="UP000001449">
    <property type="component" value="Chromosome 5"/>
</dbReference>
<dbReference type="STRING" id="35128.B8C1Y1"/>